<comment type="caution">
    <text evidence="1">The sequence shown here is derived from an EMBL/GenBank/DDBJ whole genome shotgun (WGS) entry which is preliminary data.</text>
</comment>
<keyword evidence="2" id="KW-1185">Reference proteome</keyword>
<evidence type="ECO:0000313" key="1">
    <source>
        <dbReference type="EMBL" id="MCD9640594.1"/>
    </source>
</evidence>
<proteinExistence type="predicted"/>
<protein>
    <submittedName>
        <fullName evidence="1">Uncharacterized protein</fullName>
    </submittedName>
</protein>
<evidence type="ECO:0000313" key="2">
    <source>
        <dbReference type="Proteomes" id="UP000823775"/>
    </source>
</evidence>
<dbReference type="Proteomes" id="UP000823775">
    <property type="component" value="Unassembled WGS sequence"/>
</dbReference>
<accession>A0ABS8V1N7</accession>
<organism evidence="1 2">
    <name type="scientific">Datura stramonium</name>
    <name type="common">Jimsonweed</name>
    <name type="synonym">Common thornapple</name>
    <dbReference type="NCBI Taxonomy" id="4076"/>
    <lineage>
        <taxon>Eukaryota</taxon>
        <taxon>Viridiplantae</taxon>
        <taxon>Streptophyta</taxon>
        <taxon>Embryophyta</taxon>
        <taxon>Tracheophyta</taxon>
        <taxon>Spermatophyta</taxon>
        <taxon>Magnoliopsida</taxon>
        <taxon>eudicotyledons</taxon>
        <taxon>Gunneridae</taxon>
        <taxon>Pentapetalae</taxon>
        <taxon>asterids</taxon>
        <taxon>lamiids</taxon>
        <taxon>Solanales</taxon>
        <taxon>Solanaceae</taxon>
        <taxon>Solanoideae</taxon>
        <taxon>Datureae</taxon>
        <taxon>Datura</taxon>
    </lineage>
</organism>
<dbReference type="EMBL" id="JACEIK010003155">
    <property type="protein sequence ID" value="MCD9640594.1"/>
    <property type="molecule type" value="Genomic_DNA"/>
</dbReference>
<sequence>MRAHDKVEVLDVYKATKLPAVYEELSVINVLEQADVAQGFESRELMGKPLDKGNLDSGEDGS</sequence>
<reference evidence="1 2" key="1">
    <citation type="journal article" date="2021" name="BMC Genomics">
        <title>Datura genome reveals duplications of psychoactive alkaloid biosynthetic genes and high mutation rate following tissue culture.</title>
        <authorList>
            <person name="Rajewski A."/>
            <person name="Carter-House D."/>
            <person name="Stajich J."/>
            <person name="Litt A."/>
        </authorList>
    </citation>
    <scope>NUCLEOTIDE SEQUENCE [LARGE SCALE GENOMIC DNA]</scope>
    <source>
        <strain evidence="1">AR-01</strain>
    </source>
</reference>
<name>A0ABS8V1N7_DATST</name>
<feature type="non-terminal residue" evidence="1">
    <location>
        <position position="62"/>
    </location>
</feature>
<gene>
    <name evidence="1" type="ORF">HAX54_025981</name>
</gene>